<keyword evidence="1" id="KW-0732">Signal</keyword>
<dbReference type="PANTHER" id="PTHR36302:SF1">
    <property type="entry name" value="COPPER CHAPERONE PCU(A)C"/>
    <property type="match status" value="1"/>
</dbReference>
<comment type="caution">
    <text evidence="2">The sequence shown here is derived from an EMBL/GenBank/DDBJ whole genome shotgun (WGS) entry which is preliminary data.</text>
</comment>
<dbReference type="PROSITE" id="PS51257">
    <property type="entry name" value="PROKAR_LIPOPROTEIN"/>
    <property type="match status" value="1"/>
</dbReference>
<proteinExistence type="predicted"/>
<dbReference type="SUPFAM" id="SSF110087">
    <property type="entry name" value="DR1885-like metal-binding protein"/>
    <property type="match status" value="1"/>
</dbReference>
<reference evidence="2 3" key="1">
    <citation type="submission" date="2020-08" db="EMBL/GenBank/DDBJ databases">
        <title>Genomic Encyclopedia of Type Strains, Phase IV (KMG-IV): sequencing the most valuable type-strain genomes for metagenomic binning, comparative biology and taxonomic classification.</title>
        <authorList>
            <person name="Goeker M."/>
        </authorList>
    </citation>
    <scope>NUCLEOTIDE SEQUENCE [LARGE SCALE GENOMIC DNA]</scope>
    <source>
        <strain evidence="2 3">DSM 45615</strain>
    </source>
</reference>
<dbReference type="Gene3D" id="2.60.40.1890">
    <property type="entry name" value="PCu(A)C copper chaperone"/>
    <property type="match status" value="1"/>
</dbReference>
<dbReference type="Pfam" id="PF04314">
    <property type="entry name" value="PCuAC"/>
    <property type="match status" value="1"/>
</dbReference>
<gene>
    <name evidence="2" type="ORF">HNP84_000320</name>
</gene>
<evidence type="ECO:0008006" key="4">
    <source>
        <dbReference type="Google" id="ProtNLM"/>
    </source>
</evidence>
<dbReference type="InterPro" id="IPR036182">
    <property type="entry name" value="PCuAC_sf"/>
</dbReference>
<dbReference type="EMBL" id="JACHGN010000001">
    <property type="protein sequence ID" value="MBB5130632.1"/>
    <property type="molecule type" value="Genomic_DNA"/>
</dbReference>
<sequence>MLVRRTVMAALPLAAVTVLAGCAGQNAPAPAAAPASARPAAASLTITDPWVKAAEKGMTAAFGTLVNDTDAPITVVSGTSPAAGRIELHEVVDSDGSMVMRPKQGGFVVPPRGTHQLQPGGDHIMLMDLPKAVRPGDEVQVTLTLQGGGTFRFTAVGKDFAGAREDYHPGHGDKE</sequence>
<protein>
    <recommendedName>
        <fullName evidence="4">Copper chaperone PCu(A)C</fullName>
    </recommendedName>
</protein>
<keyword evidence="3" id="KW-1185">Reference proteome</keyword>
<accession>A0A840NTP9</accession>
<dbReference type="Proteomes" id="UP000578449">
    <property type="component" value="Unassembled WGS sequence"/>
</dbReference>
<evidence type="ECO:0000313" key="2">
    <source>
        <dbReference type="EMBL" id="MBB5130632.1"/>
    </source>
</evidence>
<feature type="chain" id="PRO_5038371146" description="Copper chaperone PCu(A)C" evidence="1">
    <location>
        <begin position="21"/>
        <end position="175"/>
    </location>
</feature>
<evidence type="ECO:0000256" key="1">
    <source>
        <dbReference type="SAM" id="SignalP"/>
    </source>
</evidence>
<dbReference type="AlphaFoldDB" id="A0A840NTP9"/>
<dbReference type="RefSeq" id="WP_185047493.1">
    <property type="nucleotide sequence ID" value="NZ_BAABIX010000006.1"/>
</dbReference>
<dbReference type="InterPro" id="IPR058248">
    <property type="entry name" value="Lxx211020-like"/>
</dbReference>
<evidence type="ECO:0000313" key="3">
    <source>
        <dbReference type="Proteomes" id="UP000578449"/>
    </source>
</evidence>
<name>A0A840NTP9_9ACTN</name>
<dbReference type="PANTHER" id="PTHR36302">
    <property type="entry name" value="BLR7088 PROTEIN"/>
    <property type="match status" value="1"/>
</dbReference>
<dbReference type="InterPro" id="IPR007410">
    <property type="entry name" value="LpqE-like"/>
</dbReference>
<feature type="signal peptide" evidence="1">
    <location>
        <begin position="1"/>
        <end position="20"/>
    </location>
</feature>
<organism evidence="2 3">
    <name type="scientific">Thermocatellispora tengchongensis</name>
    <dbReference type="NCBI Taxonomy" id="1073253"/>
    <lineage>
        <taxon>Bacteria</taxon>
        <taxon>Bacillati</taxon>
        <taxon>Actinomycetota</taxon>
        <taxon>Actinomycetes</taxon>
        <taxon>Streptosporangiales</taxon>
        <taxon>Streptosporangiaceae</taxon>
        <taxon>Thermocatellispora</taxon>
    </lineage>
</organism>